<evidence type="ECO:0000256" key="4">
    <source>
        <dbReference type="ARBA" id="ARBA00022516"/>
    </source>
</evidence>
<dbReference type="PANTHER" id="PTHR30272:SF1">
    <property type="entry name" value="3-HYDROXYACYL-[ACYL-CARRIER-PROTEIN] DEHYDRATASE"/>
    <property type="match status" value="1"/>
</dbReference>
<keyword evidence="7" id="KW-0456">Lyase</keyword>
<evidence type="ECO:0000256" key="6">
    <source>
        <dbReference type="ARBA" id="ARBA00023098"/>
    </source>
</evidence>
<comment type="subcellular location">
    <subcellularLocation>
        <location evidence="1">Cytoplasm</location>
    </subcellularLocation>
</comment>
<evidence type="ECO:0000256" key="3">
    <source>
        <dbReference type="ARBA" id="ARBA00022490"/>
    </source>
</evidence>
<proteinExistence type="inferred from homology"/>
<dbReference type="Pfam" id="PF07977">
    <property type="entry name" value="FabA"/>
    <property type="match status" value="1"/>
</dbReference>
<keyword evidence="3" id="KW-0963">Cytoplasm</keyword>
<protein>
    <recommendedName>
        <fullName evidence="2">3-hydroxyacyl-[acyl-carrier-protein] dehydratase</fullName>
        <ecNumber evidence="2">4.2.1.59</ecNumber>
    </recommendedName>
</protein>
<keyword evidence="6" id="KW-0443">Lipid metabolism</keyword>
<dbReference type="GO" id="GO:0006633">
    <property type="term" value="P:fatty acid biosynthetic process"/>
    <property type="evidence" value="ECO:0007669"/>
    <property type="project" value="InterPro"/>
</dbReference>
<dbReference type="GO" id="GO:0009245">
    <property type="term" value="P:lipid A biosynthetic process"/>
    <property type="evidence" value="ECO:0007669"/>
    <property type="project" value="UniProtKB-KW"/>
</dbReference>
<accession>A0AAW1SVE3</accession>
<dbReference type="HAMAP" id="MF_00406">
    <property type="entry name" value="FabZ"/>
    <property type="match status" value="1"/>
</dbReference>
<comment type="function">
    <text evidence="8">Involved in unsaturated fatty acids biosynthesis. Catalyzes the dehydration of short chain beta-hydroxyacyl-ACPs and long chain saturated and unsaturated beta-hydroxyacyl-ACPs.</text>
</comment>
<dbReference type="EC" id="4.2.1.59" evidence="2"/>
<evidence type="ECO:0000256" key="2">
    <source>
        <dbReference type="ARBA" id="ARBA00013167"/>
    </source>
</evidence>
<evidence type="ECO:0000313" key="10">
    <source>
        <dbReference type="EMBL" id="KAK9858401.1"/>
    </source>
</evidence>
<dbReference type="GO" id="GO:0005737">
    <property type="term" value="C:cytoplasm"/>
    <property type="evidence" value="ECO:0007669"/>
    <property type="project" value="UniProtKB-SubCell"/>
</dbReference>
<evidence type="ECO:0000313" key="11">
    <source>
        <dbReference type="Proteomes" id="UP001485043"/>
    </source>
</evidence>
<dbReference type="InterPro" id="IPR029069">
    <property type="entry name" value="HotDog_dom_sf"/>
</dbReference>
<feature type="region of interest" description="Disordered" evidence="9">
    <location>
        <begin position="16"/>
        <end position="43"/>
    </location>
</feature>
<dbReference type="FunFam" id="3.10.129.10:FF:000001">
    <property type="entry name" value="3-hydroxyacyl-[acyl-carrier-protein] dehydratase FabZ"/>
    <property type="match status" value="1"/>
</dbReference>
<dbReference type="Gene3D" id="3.10.129.10">
    <property type="entry name" value="Hotdog Thioesterase"/>
    <property type="match status" value="1"/>
</dbReference>
<dbReference type="GO" id="GO:0016020">
    <property type="term" value="C:membrane"/>
    <property type="evidence" value="ECO:0007669"/>
    <property type="project" value="GOC"/>
</dbReference>
<evidence type="ECO:0000256" key="7">
    <source>
        <dbReference type="ARBA" id="ARBA00023239"/>
    </source>
</evidence>
<evidence type="ECO:0000256" key="9">
    <source>
        <dbReference type="SAM" id="MobiDB-lite"/>
    </source>
</evidence>
<keyword evidence="5" id="KW-0441">Lipid A biosynthesis</keyword>
<dbReference type="GO" id="GO:0019171">
    <property type="term" value="F:(3R)-hydroxyacyl-[acyl-carrier-protein] dehydratase activity"/>
    <property type="evidence" value="ECO:0007669"/>
    <property type="project" value="UniProtKB-EC"/>
</dbReference>
<evidence type="ECO:0000256" key="5">
    <source>
        <dbReference type="ARBA" id="ARBA00022556"/>
    </source>
</evidence>
<feature type="compositionally biased region" description="Low complexity" evidence="9">
    <location>
        <begin position="20"/>
        <end position="29"/>
    </location>
</feature>
<dbReference type="AlphaFoldDB" id="A0AAW1SVE3"/>
<dbReference type="InterPro" id="IPR010084">
    <property type="entry name" value="FabZ"/>
</dbReference>
<reference evidence="10 11" key="1">
    <citation type="journal article" date="2024" name="Nat. Commun.">
        <title>Phylogenomics reveals the evolutionary origins of lichenization in chlorophyte algae.</title>
        <authorList>
            <person name="Puginier C."/>
            <person name="Libourel C."/>
            <person name="Otte J."/>
            <person name="Skaloud P."/>
            <person name="Haon M."/>
            <person name="Grisel S."/>
            <person name="Petersen M."/>
            <person name="Berrin J.G."/>
            <person name="Delaux P.M."/>
            <person name="Dal Grande F."/>
            <person name="Keller J."/>
        </authorList>
    </citation>
    <scope>NUCLEOTIDE SEQUENCE [LARGE SCALE GENOMIC DNA]</scope>
    <source>
        <strain evidence="10 11">SAG 2523</strain>
    </source>
</reference>
<dbReference type="PANTHER" id="PTHR30272">
    <property type="entry name" value="3-HYDROXYACYL-[ACYL-CARRIER-PROTEIN] DEHYDRATASE"/>
    <property type="match status" value="1"/>
</dbReference>
<keyword evidence="4" id="KW-0444">Lipid biosynthesis</keyword>
<keyword evidence="11" id="KW-1185">Reference proteome</keyword>
<name>A0AAW1SVE3_9CHLO</name>
<gene>
    <name evidence="10" type="ORF">WJX84_009033</name>
</gene>
<dbReference type="CDD" id="cd01288">
    <property type="entry name" value="FabZ"/>
    <property type="match status" value="1"/>
</dbReference>
<dbReference type="InterPro" id="IPR013114">
    <property type="entry name" value="FabA_FabZ"/>
</dbReference>
<dbReference type="EMBL" id="JALJOV010000931">
    <property type="protein sequence ID" value="KAK9858401.1"/>
    <property type="molecule type" value="Genomic_DNA"/>
</dbReference>
<evidence type="ECO:0000256" key="1">
    <source>
        <dbReference type="ARBA" id="ARBA00004496"/>
    </source>
</evidence>
<dbReference type="NCBIfam" id="NF000582">
    <property type="entry name" value="PRK00006.1"/>
    <property type="match status" value="1"/>
</dbReference>
<dbReference type="NCBIfam" id="TIGR01750">
    <property type="entry name" value="fabZ"/>
    <property type="match status" value="1"/>
</dbReference>
<comment type="caution">
    <text evidence="10">The sequence shown here is derived from an EMBL/GenBank/DDBJ whole genome shotgun (WGS) entry which is preliminary data.</text>
</comment>
<dbReference type="Proteomes" id="UP001485043">
    <property type="component" value="Unassembled WGS sequence"/>
</dbReference>
<organism evidence="10 11">
    <name type="scientific">Apatococcus fuscideae</name>
    <dbReference type="NCBI Taxonomy" id="2026836"/>
    <lineage>
        <taxon>Eukaryota</taxon>
        <taxon>Viridiplantae</taxon>
        <taxon>Chlorophyta</taxon>
        <taxon>core chlorophytes</taxon>
        <taxon>Trebouxiophyceae</taxon>
        <taxon>Chlorellales</taxon>
        <taxon>Chlorellaceae</taxon>
        <taxon>Apatococcus</taxon>
    </lineage>
</organism>
<evidence type="ECO:0000256" key="8">
    <source>
        <dbReference type="ARBA" id="ARBA00025049"/>
    </source>
</evidence>
<sequence length="208" mass="22886">MFAQCLASCPDASQLASHMQRQPRSSVSRPSRRCRNFSKARAEAPDAAEAGPLAIAKSGKAFKAVKDIELIKKTLPHRYPFLLVDRVVDFEAGKTATGYKNVSSNEQFFNGHFPSRAIMPGVLQVEAMAQLAGIVMIDPEKSEQQENFFFGGIENCKFRKPVVPGDQLMLHVVLTKNAKRFGLVKFAGKAYVGSDLTCEADLTLFMAQ</sequence>
<dbReference type="SUPFAM" id="SSF54637">
    <property type="entry name" value="Thioesterase/thiol ester dehydrase-isomerase"/>
    <property type="match status" value="1"/>
</dbReference>